<organism evidence="3 4">
    <name type="scientific">Fusarium tricinctum</name>
    <dbReference type="NCBI Taxonomy" id="61284"/>
    <lineage>
        <taxon>Eukaryota</taxon>
        <taxon>Fungi</taxon>
        <taxon>Dikarya</taxon>
        <taxon>Ascomycota</taxon>
        <taxon>Pezizomycotina</taxon>
        <taxon>Sordariomycetes</taxon>
        <taxon>Hypocreomycetidae</taxon>
        <taxon>Hypocreales</taxon>
        <taxon>Nectriaceae</taxon>
        <taxon>Fusarium</taxon>
        <taxon>Fusarium tricinctum species complex</taxon>
    </lineage>
</organism>
<dbReference type="PANTHER" id="PTHR33840:SF16">
    <property type="entry name" value="DUF2235 DOMAIN-CONTAINING PROTEIN"/>
    <property type="match status" value="1"/>
</dbReference>
<dbReference type="EMBL" id="JAGPXF010000005">
    <property type="protein sequence ID" value="KAH7241205.1"/>
    <property type="molecule type" value="Genomic_DNA"/>
</dbReference>
<feature type="domain" description="T6SS Phospholipase effector Tle1-like catalytic" evidence="2">
    <location>
        <begin position="4"/>
        <end position="276"/>
    </location>
</feature>
<dbReference type="InterPro" id="IPR018712">
    <property type="entry name" value="Tle1-like_cat"/>
</dbReference>
<comment type="caution">
    <text evidence="3">The sequence shown here is derived from an EMBL/GenBank/DDBJ whole genome shotgun (WGS) entry which is preliminary data.</text>
</comment>
<keyword evidence="4" id="KW-1185">Reference proteome</keyword>
<feature type="region of interest" description="Disordered" evidence="1">
    <location>
        <begin position="434"/>
        <end position="467"/>
    </location>
</feature>
<evidence type="ECO:0000259" key="2">
    <source>
        <dbReference type="Pfam" id="PF09994"/>
    </source>
</evidence>
<evidence type="ECO:0000313" key="3">
    <source>
        <dbReference type="EMBL" id="KAH7241205.1"/>
    </source>
</evidence>
<evidence type="ECO:0000256" key="1">
    <source>
        <dbReference type="SAM" id="MobiDB-lite"/>
    </source>
</evidence>
<dbReference type="Proteomes" id="UP000813427">
    <property type="component" value="Unassembled WGS sequence"/>
</dbReference>
<dbReference type="PANTHER" id="PTHR33840">
    <property type="match status" value="1"/>
</dbReference>
<evidence type="ECO:0000313" key="4">
    <source>
        <dbReference type="Proteomes" id="UP000813427"/>
    </source>
</evidence>
<reference evidence="3" key="1">
    <citation type="journal article" date="2021" name="Nat. Commun.">
        <title>Genetic determinants of endophytism in the Arabidopsis root mycobiome.</title>
        <authorList>
            <person name="Mesny F."/>
            <person name="Miyauchi S."/>
            <person name="Thiergart T."/>
            <person name="Pickel B."/>
            <person name="Atanasova L."/>
            <person name="Karlsson M."/>
            <person name="Huettel B."/>
            <person name="Barry K.W."/>
            <person name="Haridas S."/>
            <person name="Chen C."/>
            <person name="Bauer D."/>
            <person name="Andreopoulos W."/>
            <person name="Pangilinan J."/>
            <person name="LaButti K."/>
            <person name="Riley R."/>
            <person name="Lipzen A."/>
            <person name="Clum A."/>
            <person name="Drula E."/>
            <person name="Henrissat B."/>
            <person name="Kohler A."/>
            <person name="Grigoriev I.V."/>
            <person name="Martin F.M."/>
            <person name="Hacquard S."/>
        </authorList>
    </citation>
    <scope>NUCLEOTIDE SEQUENCE</scope>
    <source>
        <strain evidence="3">MPI-SDFR-AT-0068</strain>
    </source>
</reference>
<dbReference type="Pfam" id="PF09994">
    <property type="entry name" value="T6SS_Tle1-like_cat"/>
    <property type="match status" value="1"/>
</dbReference>
<name>A0A8K0RRJ6_9HYPO</name>
<gene>
    <name evidence="3" type="ORF">BKA59DRAFT_439463</name>
</gene>
<dbReference type="OrthoDB" id="59699at2759"/>
<proteinExistence type="predicted"/>
<dbReference type="AlphaFoldDB" id="A0A8K0RRJ6"/>
<accession>A0A8K0RRJ6</accession>
<protein>
    <recommendedName>
        <fullName evidence="2">T6SS Phospholipase effector Tle1-like catalytic domain-containing protein</fullName>
    </recommendedName>
</protein>
<sequence>MAPRIVVLCDGTWCGRETNTRTNIYRLAQLFQVPIDNPNSTDTYFRQVNPADPPDRQIVARYRHGVGLGAGFLDYLFNGATASDLKEEVISAYQFIVDHYTPNHETWMFGLSRGAYTVRSVAGLINNYGIIDRQRLGLDDAETYEICNEAYVLYKTRGPNNEPHGPDSFNFRQRNSWPLVGDPVPNGAVTLQPPVRFMGLFDTVGSLGIPTFTGGLGLNYPQFYDDVVSSVVNIVCHLVSVHDRLWAFQPCLARRTDGGAVGIHEEWLPGCHYDLGRQKFQFWRSGGGVFEKLVSIASYIPFFGQGRTVYPNLVLSDFALMKMLEQVWNNDTDHLLLQQQPPIVLANLNSPIRPVAPGQVIPRILSSDLGDGDVYENILNYGPFGSPLGSLVTRILGELAIWKVLFELRQRVIPTANATVYRYGQDDISLPGGQDLDELGNITRDGGRRYPSRTAESWARRSGRPWP</sequence>